<dbReference type="InterPro" id="IPR011008">
    <property type="entry name" value="Dimeric_a/b-barrel"/>
</dbReference>
<dbReference type="Proteomes" id="UP000481861">
    <property type="component" value="Unassembled WGS sequence"/>
</dbReference>
<dbReference type="Pfam" id="PF07876">
    <property type="entry name" value="Dabb"/>
    <property type="match status" value="1"/>
</dbReference>
<evidence type="ECO:0000256" key="1">
    <source>
        <dbReference type="ARBA" id="ARBA00011738"/>
    </source>
</evidence>
<reference evidence="3 4" key="1">
    <citation type="submission" date="2020-01" db="EMBL/GenBank/DDBJ databases">
        <authorList>
            <consortium name="DOE Joint Genome Institute"/>
            <person name="Haridas S."/>
            <person name="Albert R."/>
            <person name="Binder M."/>
            <person name="Bloem J."/>
            <person name="Labutti K."/>
            <person name="Salamov A."/>
            <person name="Andreopoulos B."/>
            <person name="Baker S.E."/>
            <person name="Barry K."/>
            <person name="Bills G."/>
            <person name="Bluhm B.H."/>
            <person name="Cannon C."/>
            <person name="Castanera R."/>
            <person name="Culley D.E."/>
            <person name="Daum C."/>
            <person name="Ezra D."/>
            <person name="Gonzalez J.B."/>
            <person name="Henrissat B."/>
            <person name="Kuo A."/>
            <person name="Liang C."/>
            <person name="Lipzen A."/>
            <person name="Lutzoni F."/>
            <person name="Magnuson J."/>
            <person name="Mondo S."/>
            <person name="Nolan M."/>
            <person name="Ohm R."/>
            <person name="Pangilinan J."/>
            <person name="Park H.-J.H."/>
            <person name="Ramirez L."/>
            <person name="Alfaro M."/>
            <person name="Sun H."/>
            <person name="Tritt A."/>
            <person name="Yoshinaga Y."/>
            <person name="Zwiers L.-H.L."/>
            <person name="Turgeon B.G."/>
            <person name="Goodwin S.B."/>
            <person name="Spatafora J.W."/>
            <person name="Crous P.W."/>
            <person name="Grigoriev I.V."/>
        </authorList>
    </citation>
    <scope>NUCLEOTIDE SEQUENCE [LARGE SCALE GENOMIC DNA]</scope>
    <source>
        <strain evidence="3 4">CBS 611.86</strain>
    </source>
</reference>
<accession>A0A7C8IGR2</accession>
<proteinExistence type="predicted"/>
<feature type="domain" description="Stress-response A/B barrel" evidence="2">
    <location>
        <begin position="51"/>
        <end position="153"/>
    </location>
</feature>
<keyword evidence="4" id="KW-1185">Reference proteome</keyword>
<dbReference type="EMBL" id="JAADJZ010000009">
    <property type="protein sequence ID" value="KAF2872527.1"/>
    <property type="molecule type" value="Genomic_DNA"/>
</dbReference>
<evidence type="ECO:0000313" key="4">
    <source>
        <dbReference type="Proteomes" id="UP000481861"/>
    </source>
</evidence>
<protein>
    <submittedName>
        <fullName evidence="3">Stress responsive A/B barrel domain-containing protein</fullName>
    </submittedName>
</protein>
<dbReference type="InterPro" id="IPR013097">
    <property type="entry name" value="Dabb"/>
</dbReference>
<dbReference type="SUPFAM" id="SSF54909">
    <property type="entry name" value="Dimeric alpha+beta barrel"/>
    <property type="match status" value="1"/>
</dbReference>
<organism evidence="3 4">
    <name type="scientific">Massariosphaeria phaeospora</name>
    <dbReference type="NCBI Taxonomy" id="100035"/>
    <lineage>
        <taxon>Eukaryota</taxon>
        <taxon>Fungi</taxon>
        <taxon>Dikarya</taxon>
        <taxon>Ascomycota</taxon>
        <taxon>Pezizomycotina</taxon>
        <taxon>Dothideomycetes</taxon>
        <taxon>Pleosporomycetidae</taxon>
        <taxon>Pleosporales</taxon>
        <taxon>Pleosporales incertae sedis</taxon>
        <taxon>Massariosphaeria</taxon>
    </lineage>
</organism>
<comment type="caution">
    <text evidence="3">The sequence shown here is derived from an EMBL/GenBank/DDBJ whole genome shotgun (WGS) entry which is preliminary data.</text>
</comment>
<comment type="subunit">
    <text evidence="1">Homodimer.</text>
</comment>
<dbReference type="PROSITE" id="PS51502">
    <property type="entry name" value="S_R_A_B_BARREL"/>
    <property type="match status" value="1"/>
</dbReference>
<dbReference type="InterPro" id="IPR044662">
    <property type="entry name" value="HS1/DABB1-like"/>
</dbReference>
<evidence type="ECO:0000313" key="3">
    <source>
        <dbReference type="EMBL" id="KAF2872527.1"/>
    </source>
</evidence>
<dbReference type="AlphaFoldDB" id="A0A7C8IGR2"/>
<evidence type="ECO:0000259" key="2">
    <source>
        <dbReference type="PROSITE" id="PS51502"/>
    </source>
</evidence>
<dbReference type="OrthoDB" id="1601230at2759"/>
<dbReference type="PANTHER" id="PTHR33178">
    <property type="match status" value="1"/>
</dbReference>
<name>A0A7C8IGR2_9PLEO</name>
<dbReference type="Gene3D" id="3.30.70.100">
    <property type="match status" value="1"/>
</dbReference>
<dbReference type="SMART" id="SM00886">
    <property type="entry name" value="Dabb"/>
    <property type="match status" value="1"/>
</dbReference>
<gene>
    <name evidence="3" type="ORF">BDV95DRAFT_606129</name>
</gene>
<dbReference type="PANTHER" id="PTHR33178:SF10">
    <property type="entry name" value="STRESS-RESPONSE A_B BARREL DOMAIN-CONTAINING PROTEIN"/>
    <property type="match status" value="1"/>
</dbReference>
<sequence length="162" mass="18008">MIIPKRGVGLLTLLLLLVGLATVIRTVPQLNPLVWMTAPLMSAPQSGAPFITHVVLFQFKHGMKPITIKQTTSKMLALKKSCIHPNTGSTYIVSISGGKDISIEKSQRAMTHAFLVQFRSREDRDYYVNEDPVHKAFKEDAVSVLQQTQVVDFQDGVFIAED</sequence>